<comment type="similarity">
    <text evidence="3">Belongs to the RuBisCO small chain family.</text>
</comment>
<dbReference type="GO" id="GO:0019253">
    <property type="term" value="P:reductive pentose-phosphate cycle"/>
    <property type="evidence" value="ECO:0007669"/>
    <property type="project" value="UniProtKB-UniRule"/>
</dbReference>
<accession>A0A0P9EA66</accession>
<comment type="subunit">
    <text evidence="3">Heterohexadecamer of 8 large and 8 small subunits.</text>
</comment>
<proteinExistence type="inferred from homology"/>
<keyword evidence="6" id="KW-1185">Reference proteome</keyword>
<dbReference type="Pfam" id="PF00101">
    <property type="entry name" value="RuBisCO_small"/>
    <property type="match status" value="1"/>
</dbReference>
<dbReference type="Gene3D" id="3.30.190.10">
    <property type="entry name" value="Ribulose bisphosphate carboxylase, small subunit"/>
    <property type="match status" value="1"/>
</dbReference>
<dbReference type="AlphaFoldDB" id="A0A0P9EA66"/>
<dbReference type="SMART" id="SM00961">
    <property type="entry name" value="RuBisCO_small"/>
    <property type="match status" value="1"/>
</dbReference>
<dbReference type="EMBL" id="FMUN01000001">
    <property type="protein sequence ID" value="SCX74894.1"/>
    <property type="molecule type" value="Genomic_DNA"/>
</dbReference>
<evidence type="ECO:0000256" key="1">
    <source>
        <dbReference type="ARBA" id="ARBA00022567"/>
    </source>
</evidence>
<evidence type="ECO:0000259" key="4">
    <source>
        <dbReference type="SMART" id="SM00961"/>
    </source>
</evidence>
<keyword evidence="2 3" id="KW-0120">Carbon dioxide fixation</keyword>
<name>A0A0P9EA66_9GAMM</name>
<dbReference type="RefSeq" id="WP_054967091.1">
    <property type="nucleotide sequence ID" value="NZ_FMUN01000001.1"/>
</dbReference>
<feature type="domain" description="Ribulose bisphosphate carboxylase small subunit" evidence="4">
    <location>
        <begin position="15"/>
        <end position="112"/>
    </location>
</feature>
<protein>
    <recommendedName>
        <fullName evidence="3">Ribulose bisphosphate carboxylase small subunit</fullName>
        <shortName evidence="3">RuBisCO small subunit</shortName>
    </recommendedName>
</protein>
<dbReference type="PATRIC" id="fig|381306.5.peg.1827"/>
<evidence type="ECO:0000313" key="5">
    <source>
        <dbReference type="EMBL" id="SCX74894.1"/>
    </source>
</evidence>
<dbReference type="OrthoDB" id="9788955at2"/>
<dbReference type="PANTHER" id="PTHR31262">
    <property type="entry name" value="RIBULOSE BISPHOSPHATE CARBOXYLASE SMALL CHAIN 1, CHLOROPLASTIC"/>
    <property type="match status" value="1"/>
</dbReference>
<gene>
    <name evidence="3" type="primary">cbbS</name>
    <name evidence="5" type="ORF">SAMN05661077_0182</name>
</gene>
<dbReference type="CDD" id="cd03527">
    <property type="entry name" value="RuBisCO_small"/>
    <property type="match status" value="1"/>
</dbReference>
<dbReference type="InterPro" id="IPR000894">
    <property type="entry name" value="RuBisCO_ssu_dom"/>
</dbReference>
<dbReference type="SUPFAM" id="SSF55239">
    <property type="entry name" value="RuBisCO, small subunit"/>
    <property type="match status" value="1"/>
</dbReference>
<comment type="miscellaneous">
    <text evidence="3">The basic functional RuBisCO is composed of a large chain homodimer in a 'head-to-tail' conformation. In form I RuBisCO this homodimer is arranged in a barrel-like tetramer with the small subunits forming a tetrameric 'cap' on each end of the 'barrel'.</text>
</comment>
<organism evidence="5 6">
    <name type="scientific">Thiohalorhabdus denitrificans</name>
    <dbReference type="NCBI Taxonomy" id="381306"/>
    <lineage>
        <taxon>Bacteria</taxon>
        <taxon>Pseudomonadati</taxon>
        <taxon>Pseudomonadota</taxon>
        <taxon>Gammaproteobacteria</taxon>
        <taxon>Thiohalorhabdales</taxon>
        <taxon>Thiohalorhabdaceae</taxon>
        <taxon>Thiohalorhabdus</taxon>
    </lineage>
</organism>
<evidence type="ECO:0000313" key="6">
    <source>
        <dbReference type="Proteomes" id="UP000183104"/>
    </source>
</evidence>
<sequence>MAISDEMRDYRTKQTMETFGFLGSFSQEQVYDQIAYALEQGWTPAIEHEHPSEAFDRYWTLWKLPLFGVQSLDEVVEELEACHRAYPDHHVRLVAFDDYTQSLGTFFVVYEARG</sequence>
<evidence type="ECO:0000256" key="2">
    <source>
        <dbReference type="ARBA" id="ARBA00023300"/>
    </source>
</evidence>
<dbReference type="GO" id="GO:0016984">
    <property type="term" value="F:ribulose-bisphosphate carboxylase activity"/>
    <property type="evidence" value="ECO:0007669"/>
    <property type="project" value="UniProtKB-UniRule"/>
</dbReference>
<reference evidence="6" key="1">
    <citation type="submission" date="2016-10" db="EMBL/GenBank/DDBJ databases">
        <authorList>
            <person name="Varghese N."/>
        </authorList>
    </citation>
    <scope>NUCLEOTIDE SEQUENCE [LARGE SCALE GENOMIC DNA]</scope>
    <source>
        <strain evidence="6">HL 19</strain>
    </source>
</reference>
<comment type="function">
    <text evidence="3">RuBisCO catalyzes two reactions: the carboxylation of D-ribulose 1,5-bisphosphate, the primary event in carbon dioxide fixation, as well as the oxidative fragmentation of the pentose substrate. Both reactions occur simultaneously and in competition at the same active site. Although the small subunit is not catalytic it is essential for maximal activity.</text>
</comment>
<keyword evidence="1 3" id="KW-0113">Calvin cycle</keyword>
<dbReference type="InterPro" id="IPR036385">
    <property type="entry name" value="RuBisCO_ssu_sf"/>
</dbReference>
<dbReference type="HAMAP" id="MF_00859">
    <property type="entry name" value="RuBisCO_S_bact"/>
    <property type="match status" value="1"/>
</dbReference>
<dbReference type="STRING" id="381306.AN478_13340"/>
<dbReference type="Proteomes" id="UP000183104">
    <property type="component" value="Unassembled WGS sequence"/>
</dbReference>
<dbReference type="InterPro" id="IPR024681">
    <property type="entry name" value="RuBisCO_ssu"/>
</dbReference>
<evidence type="ECO:0000256" key="3">
    <source>
        <dbReference type="HAMAP-Rule" id="MF_00859"/>
    </source>
</evidence>